<dbReference type="PROSITE" id="PS50056">
    <property type="entry name" value="TYR_PHOSPHATASE_2"/>
    <property type="match status" value="1"/>
</dbReference>
<dbReference type="InterPro" id="IPR020422">
    <property type="entry name" value="TYR_PHOSPHATASE_DUAL_dom"/>
</dbReference>
<keyword evidence="2" id="KW-0904">Protein phosphatase</keyword>
<gene>
    <name evidence="4" type="ORF">QCN29_32195</name>
</gene>
<dbReference type="Gene3D" id="3.90.190.10">
    <property type="entry name" value="Protein tyrosine phosphatase superfamily"/>
    <property type="match status" value="1"/>
</dbReference>
<dbReference type="RefSeq" id="WP_279932588.1">
    <property type="nucleotide sequence ID" value="NZ_JARWBG010000064.1"/>
</dbReference>
<reference evidence="4 5" key="1">
    <citation type="submission" date="2023-04" db="EMBL/GenBank/DDBJ databases">
        <title>Streptomyces chengmaiensis sp. nov. isolated from the stem of mangrove plant in Hainan.</title>
        <authorList>
            <person name="Huang X."/>
            <person name="Zhou S."/>
            <person name="Chu X."/>
            <person name="Xie Y."/>
            <person name="Lin Y."/>
        </authorList>
    </citation>
    <scope>NUCLEOTIDE SEQUENCE [LARGE SCALE GENOMIC DNA]</scope>
    <source>
        <strain evidence="4 5">HNM0663</strain>
    </source>
</reference>
<comment type="caution">
    <text evidence="4">The sequence shown here is derived from an EMBL/GenBank/DDBJ whole genome shotgun (WGS) entry which is preliminary data.</text>
</comment>
<dbReference type="InterPro" id="IPR000387">
    <property type="entry name" value="Tyr_Pase_dom"/>
</dbReference>
<evidence type="ECO:0000256" key="2">
    <source>
        <dbReference type="ARBA" id="ARBA00022912"/>
    </source>
</evidence>
<keyword evidence="1 4" id="KW-0378">Hydrolase</keyword>
<dbReference type="PROSITE" id="PS00383">
    <property type="entry name" value="TYR_PHOSPHATASE_1"/>
    <property type="match status" value="1"/>
</dbReference>
<dbReference type="Pfam" id="PF00782">
    <property type="entry name" value="DSPc"/>
    <property type="match status" value="1"/>
</dbReference>
<feature type="domain" description="Tyrosine specific protein phosphatases" evidence="3">
    <location>
        <begin position="74"/>
        <end position="147"/>
    </location>
</feature>
<dbReference type="GO" id="GO:0004725">
    <property type="term" value="F:protein tyrosine phosphatase activity"/>
    <property type="evidence" value="ECO:0007669"/>
    <property type="project" value="UniProtKB-EC"/>
</dbReference>
<accession>A0ABT6HXC7</accession>
<dbReference type="SUPFAM" id="SSF52799">
    <property type="entry name" value="(Phosphotyrosine protein) phosphatases II"/>
    <property type="match status" value="1"/>
</dbReference>
<dbReference type="EMBL" id="JARWBG010000064">
    <property type="protein sequence ID" value="MDH2393345.1"/>
    <property type="molecule type" value="Genomic_DNA"/>
</dbReference>
<dbReference type="Proteomes" id="UP001223144">
    <property type="component" value="Unassembled WGS sequence"/>
</dbReference>
<evidence type="ECO:0000313" key="4">
    <source>
        <dbReference type="EMBL" id="MDH2393345.1"/>
    </source>
</evidence>
<dbReference type="CDD" id="cd14498">
    <property type="entry name" value="DSP"/>
    <property type="match status" value="1"/>
</dbReference>
<dbReference type="InterPro" id="IPR000340">
    <property type="entry name" value="Dual-sp_phosphatase_cat-dom"/>
</dbReference>
<evidence type="ECO:0000313" key="5">
    <source>
        <dbReference type="Proteomes" id="UP001223144"/>
    </source>
</evidence>
<proteinExistence type="predicted"/>
<dbReference type="GO" id="GO:0004722">
    <property type="term" value="F:protein serine/threonine phosphatase activity"/>
    <property type="evidence" value="ECO:0007669"/>
    <property type="project" value="UniProtKB-EC"/>
</dbReference>
<sequence>MGAELRLDAHPVTSWLLLGAAPDSTRAVDELLDLGVTHVLDCRTPRPVPPPAAICPHLVWCSAPTEDDGASRGTDWYSACLAFAERAAREENARLYVHCAAGVNRSPAAAYTILRSRGWTASAARSRILARRAQARPRYFEDAEQCLAELGLVEQERA</sequence>
<organism evidence="4 5">
    <name type="scientific">Streptomyces chengmaiensis</name>
    <dbReference type="NCBI Taxonomy" id="3040919"/>
    <lineage>
        <taxon>Bacteria</taxon>
        <taxon>Bacillati</taxon>
        <taxon>Actinomycetota</taxon>
        <taxon>Actinomycetes</taxon>
        <taxon>Kitasatosporales</taxon>
        <taxon>Streptomycetaceae</taxon>
        <taxon>Streptomyces</taxon>
    </lineage>
</organism>
<evidence type="ECO:0000259" key="3">
    <source>
        <dbReference type="PROSITE" id="PS50056"/>
    </source>
</evidence>
<dbReference type="InterPro" id="IPR016130">
    <property type="entry name" value="Tyr_Pase_AS"/>
</dbReference>
<dbReference type="PANTHER" id="PTHR10159">
    <property type="entry name" value="DUAL SPECIFICITY PROTEIN PHOSPHATASE"/>
    <property type="match status" value="1"/>
</dbReference>
<protein>
    <submittedName>
        <fullName evidence="4">Dual specificity protein phosphatase</fullName>
        <ecNumber evidence="4">3.1.3.16</ecNumber>
        <ecNumber evidence="4">3.1.3.48</ecNumber>
    </submittedName>
</protein>
<dbReference type="SMART" id="SM00195">
    <property type="entry name" value="DSPc"/>
    <property type="match status" value="1"/>
</dbReference>
<keyword evidence="5" id="KW-1185">Reference proteome</keyword>
<dbReference type="PANTHER" id="PTHR10159:SF519">
    <property type="entry name" value="DUAL SPECIFICITY PROTEIN PHOSPHATASE MPK3"/>
    <property type="match status" value="1"/>
</dbReference>
<dbReference type="InterPro" id="IPR029021">
    <property type="entry name" value="Prot-tyrosine_phosphatase-like"/>
</dbReference>
<evidence type="ECO:0000256" key="1">
    <source>
        <dbReference type="ARBA" id="ARBA00022801"/>
    </source>
</evidence>
<dbReference type="EC" id="3.1.3.48" evidence="4"/>
<name>A0ABT6HXC7_9ACTN</name>
<dbReference type="EC" id="3.1.3.16" evidence="4"/>